<organism evidence="2 3">
    <name type="scientific">Penicillium angulare</name>
    <dbReference type="NCBI Taxonomy" id="116970"/>
    <lineage>
        <taxon>Eukaryota</taxon>
        <taxon>Fungi</taxon>
        <taxon>Dikarya</taxon>
        <taxon>Ascomycota</taxon>
        <taxon>Pezizomycotina</taxon>
        <taxon>Eurotiomycetes</taxon>
        <taxon>Eurotiomycetidae</taxon>
        <taxon>Eurotiales</taxon>
        <taxon>Aspergillaceae</taxon>
        <taxon>Penicillium</taxon>
    </lineage>
</organism>
<evidence type="ECO:0000256" key="1">
    <source>
        <dbReference type="SAM" id="MobiDB-lite"/>
    </source>
</evidence>
<feature type="compositionally biased region" description="Polar residues" evidence="1">
    <location>
        <begin position="317"/>
        <end position="360"/>
    </location>
</feature>
<feature type="compositionally biased region" description="Basic and acidic residues" evidence="1">
    <location>
        <begin position="190"/>
        <end position="209"/>
    </location>
</feature>
<feature type="region of interest" description="Disordered" evidence="1">
    <location>
        <begin position="181"/>
        <end position="237"/>
    </location>
</feature>
<evidence type="ECO:0000313" key="2">
    <source>
        <dbReference type="EMBL" id="KAJ5087208.1"/>
    </source>
</evidence>
<name>A0A9W9JZB3_9EURO</name>
<feature type="region of interest" description="Disordered" evidence="1">
    <location>
        <begin position="525"/>
        <end position="544"/>
    </location>
</feature>
<feature type="compositionally biased region" description="Basic and acidic residues" evidence="1">
    <location>
        <begin position="407"/>
        <end position="421"/>
    </location>
</feature>
<feature type="compositionally biased region" description="Low complexity" evidence="1">
    <location>
        <begin position="504"/>
        <end position="515"/>
    </location>
</feature>
<feature type="region of interest" description="Disordered" evidence="1">
    <location>
        <begin position="311"/>
        <end position="381"/>
    </location>
</feature>
<feature type="region of interest" description="Disordered" evidence="1">
    <location>
        <begin position="45"/>
        <end position="78"/>
    </location>
</feature>
<feature type="compositionally biased region" description="Polar residues" evidence="1">
    <location>
        <begin position="395"/>
        <end position="406"/>
    </location>
</feature>
<feature type="region of interest" description="Disordered" evidence="1">
    <location>
        <begin position="395"/>
        <end position="518"/>
    </location>
</feature>
<reference evidence="2" key="2">
    <citation type="journal article" date="2023" name="IMA Fungus">
        <title>Comparative genomic study of the Penicillium genus elucidates a diverse pangenome and 15 lateral gene transfer events.</title>
        <authorList>
            <person name="Petersen C."/>
            <person name="Sorensen T."/>
            <person name="Nielsen M.R."/>
            <person name="Sondergaard T.E."/>
            <person name="Sorensen J.L."/>
            <person name="Fitzpatrick D.A."/>
            <person name="Frisvad J.C."/>
            <person name="Nielsen K.L."/>
        </authorList>
    </citation>
    <scope>NUCLEOTIDE SEQUENCE</scope>
    <source>
        <strain evidence="2">IBT 30069</strain>
    </source>
</reference>
<gene>
    <name evidence="2" type="ORF">N7456_010824</name>
</gene>
<feature type="compositionally biased region" description="Basic and acidic residues" evidence="1">
    <location>
        <begin position="475"/>
        <end position="486"/>
    </location>
</feature>
<protein>
    <submittedName>
        <fullName evidence="2">Uncharacterized protein</fullName>
    </submittedName>
</protein>
<keyword evidence="3" id="KW-1185">Reference proteome</keyword>
<feature type="compositionally biased region" description="Basic and acidic residues" evidence="1">
    <location>
        <begin position="56"/>
        <end position="65"/>
    </location>
</feature>
<accession>A0A9W9JZB3</accession>
<dbReference type="AlphaFoldDB" id="A0A9W9JZB3"/>
<dbReference type="Proteomes" id="UP001149165">
    <property type="component" value="Unassembled WGS sequence"/>
</dbReference>
<comment type="caution">
    <text evidence="2">The sequence shown here is derived from an EMBL/GenBank/DDBJ whole genome shotgun (WGS) entry which is preliminary data.</text>
</comment>
<dbReference type="EMBL" id="JAPQKH010000007">
    <property type="protein sequence ID" value="KAJ5087208.1"/>
    <property type="molecule type" value="Genomic_DNA"/>
</dbReference>
<evidence type="ECO:0000313" key="3">
    <source>
        <dbReference type="Proteomes" id="UP001149165"/>
    </source>
</evidence>
<sequence>MARAMTVTKTRNVQDDTISFPVLTYTDAEPRHDLQDIHNRGSQHHLNQNVTQWDFPRPKVADGRSSRKPPPPSIGATFDFQLTAPPDEVIPLSARSARSPIGLHTIGVALGSPGMLDSQNELPPPRFNASVHASQQSPQLGKSRWKKIGGLFKAKNALALPVTNADGTSINAEVHSKDKAIINTNKTKPKKEEATEEWPKMEVESKPSGDKTTPAKRSRKFSFSGKKPSKEKNGDVSPMLELNIPDVQMERYSVMFSNVMTKNQRPSLLARRSKTLDHLRVPSSNVRRDSRDLMSEDMLIQVQDFITSKAPPVPQRRATSPARSSFTLFPTSQPSKAAQVLGTQNFSRGPSPLMRSNTLPVESPSKVSHDQPRPFANNNSLSSFESPVIANLFTESCNTPQSSNGSIRREEKPLPAIKPERPAAPPRSQTTSPQVPPKPNKAPVHTNNLNTYKKPTDQKQQRAHQKTAGPRHKPRPIDTRPTEKTRPVLNVKTSHTSPPKPPAKDSASASHKPSPTCIPIKSKSMDDVSRMNSPAKVASPLTVRTSSKMAGPVITEREIRSPESYTNKKLPKIEVSTARSISVSKGRKQMLVPIASRVDQLHPSERLVERRAMTPTITDVQYGHRHAVSQELQIESM</sequence>
<reference evidence="2" key="1">
    <citation type="submission" date="2022-11" db="EMBL/GenBank/DDBJ databases">
        <authorList>
            <person name="Petersen C."/>
        </authorList>
    </citation>
    <scope>NUCLEOTIDE SEQUENCE</scope>
    <source>
        <strain evidence="2">IBT 30069</strain>
    </source>
</reference>
<proteinExistence type="predicted"/>
<feature type="compositionally biased region" description="Basic residues" evidence="1">
    <location>
        <begin position="461"/>
        <end position="474"/>
    </location>
</feature>
<dbReference type="OrthoDB" id="5404004at2759"/>